<dbReference type="AlphaFoldDB" id="A0A6M8BAD8"/>
<dbReference type="EMBL" id="CP053661">
    <property type="protein sequence ID" value="QKD81046.1"/>
    <property type="molecule type" value="Genomic_DNA"/>
</dbReference>
<evidence type="ECO:0000313" key="2">
    <source>
        <dbReference type="EMBL" id="QKD81046.1"/>
    </source>
</evidence>
<protein>
    <recommendedName>
        <fullName evidence="1">Mo-dependent nitrogenase C-terminal domain-containing protein</fullName>
    </recommendedName>
</protein>
<organism evidence="2 3">
    <name type="scientific">Thermoleptolyngbya sichuanensis A183</name>
    <dbReference type="NCBI Taxonomy" id="2737172"/>
    <lineage>
        <taxon>Bacteria</taxon>
        <taxon>Bacillati</taxon>
        <taxon>Cyanobacteriota</taxon>
        <taxon>Cyanophyceae</taxon>
        <taxon>Oculatellales</taxon>
        <taxon>Oculatellaceae</taxon>
        <taxon>Thermoleptolyngbya</taxon>
        <taxon>Thermoleptolyngbya sichuanensis</taxon>
    </lineage>
</organism>
<name>A0A6M8BAD8_9CYAN</name>
<keyword evidence="3" id="KW-1185">Reference proteome</keyword>
<gene>
    <name evidence="2" type="ORF">HPC62_01645</name>
</gene>
<dbReference type="RefSeq" id="WP_172353465.1">
    <property type="nucleotide sequence ID" value="NZ_CP053661.1"/>
</dbReference>
<reference evidence="2 3" key="1">
    <citation type="submission" date="2020-05" db="EMBL/GenBank/DDBJ databases">
        <title>Complete genome sequence of of a novel Thermoleptolyngbya strain isolated from hot springs of Ganzi, Sichuan China.</title>
        <authorList>
            <person name="Tang J."/>
            <person name="Daroch M."/>
            <person name="Li L."/>
            <person name="Waleron K."/>
            <person name="Waleron M."/>
            <person name="Waleron M."/>
        </authorList>
    </citation>
    <scope>NUCLEOTIDE SEQUENCE [LARGE SCALE GENOMIC DNA]</scope>
    <source>
        <strain evidence="2 3">PKUAC-SCTA183</strain>
    </source>
</reference>
<dbReference type="InterPro" id="IPR009717">
    <property type="entry name" value="Mo-dep_Nase_C"/>
</dbReference>
<accession>A0A6M8BAD8</accession>
<evidence type="ECO:0000313" key="3">
    <source>
        <dbReference type="Proteomes" id="UP000505210"/>
    </source>
</evidence>
<dbReference type="Pfam" id="PF06967">
    <property type="entry name" value="Mo-nitro_C"/>
    <property type="match status" value="1"/>
</dbReference>
<proteinExistence type="predicted"/>
<dbReference type="Proteomes" id="UP000505210">
    <property type="component" value="Chromosome"/>
</dbReference>
<sequence length="136" mass="15507">MNWSHYRTPDLALSSWTWLPNDAATSHSNTAPQPPATLYRTAFVAPSLRPQCAPLQPLRQWLNNIEISSEAQARRICQAIPARCPFEREVRVLGKTILRIPPLCKLNPVYEEVVALRFRALCYLADECRVDVTPYC</sequence>
<dbReference type="KEGG" id="theu:HPC62_01645"/>
<feature type="domain" description="Mo-dependent nitrogenase C-terminal" evidence="1">
    <location>
        <begin position="55"/>
        <end position="136"/>
    </location>
</feature>
<evidence type="ECO:0000259" key="1">
    <source>
        <dbReference type="Pfam" id="PF06967"/>
    </source>
</evidence>